<organism evidence="1 2">
    <name type="scientific">Pendulispora brunnea</name>
    <dbReference type="NCBI Taxonomy" id="2905690"/>
    <lineage>
        <taxon>Bacteria</taxon>
        <taxon>Pseudomonadati</taxon>
        <taxon>Myxococcota</taxon>
        <taxon>Myxococcia</taxon>
        <taxon>Myxococcales</taxon>
        <taxon>Sorangiineae</taxon>
        <taxon>Pendulisporaceae</taxon>
        <taxon>Pendulispora</taxon>
    </lineage>
</organism>
<dbReference type="InterPro" id="IPR010869">
    <property type="entry name" value="DUF1501"/>
</dbReference>
<keyword evidence="2" id="KW-1185">Reference proteome</keyword>
<dbReference type="InterPro" id="IPR006311">
    <property type="entry name" value="TAT_signal"/>
</dbReference>
<evidence type="ECO:0000313" key="1">
    <source>
        <dbReference type="EMBL" id="WXA92616.1"/>
    </source>
</evidence>
<dbReference type="RefSeq" id="WP_394843220.1">
    <property type="nucleotide sequence ID" value="NZ_CP089982.1"/>
</dbReference>
<evidence type="ECO:0000313" key="2">
    <source>
        <dbReference type="Proteomes" id="UP001379533"/>
    </source>
</evidence>
<sequence>MRKDETRKPMHFTRRDLLRSVMTLTAAGFASRLGFPALAQAAAQVSSTRRFVFCYFPGGWDQLLFLDPRDPTANGKKFDDENRANTLTETRYASLDGHNGFSSKVITAGNLTFGPAVEKATSPLPKLTKHYQRLAIVRGINMGTLGHEVGYRYFLTAKFPAGNTARGTSLATEAAAQMQSTLPLPAVSLRVESYNERRPGQYSAMRVDSIDDLLMVLERGKDLLERDAVEEALSDYAKQGAPCAVNVYDRRGLLTRMRGADGAARATLGSKLANKFRFPTGKDDLSAAVRQQYGLNRGEAASPAARAAFAAQAIKEQVAQCVSVAIGGGTDTHFAGNTGHADALYPGIGAFAALIDDLAKSPAPPELQRLGGDSWLDHTTLIAFSEFARTPMFNTYGGRDHHLTSSCLLAGAGIVGNQVVGASGDVGMGPGRYDFKARRTTSQGGENIKPEHVAATLLASAGLDPAGALIREEPLRVLVPG</sequence>
<protein>
    <submittedName>
        <fullName evidence="1">DUF1501 domain-containing protein</fullName>
    </submittedName>
</protein>
<dbReference type="EMBL" id="CP089982">
    <property type="protein sequence ID" value="WXA92616.1"/>
    <property type="molecule type" value="Genomic_DNA"/>
</dbReference>
<dbReference type="Pfam" id="PF07394">
    <property type="entry name" value="DUF1501"/>
    <property type="match status" value="1"/>
</dbReference>
<accession>A0ABZ2K8C9</accession>
<name>A0ABZ2K8C9_9BACT</name>
<dbReference type="PROSITE" id="PS51318">
    <property type="entry name" value="TAT"/>
    <property type="match status" value="1"/>
</dbReference>
<reference evidence="1 2" key="1">
    <citation type="submission" date="2021-12" db="EMBL/GenBank/DDBJ databases">
        <title>Discovery of the Pendulisporaceae a myxobacterial family with distinct sporulation behavior and unique specialized metabolism.</title>
        <authorList>
            <person name="Garcia R."/>
            <person name="Popoff A."/>
            <person name="Bader C.D."/>
            <person name="Loehr J."/>
            <person name="Walesch S."/>
            <person name="Walt C."/>
            <person name="Boldt J."/>
            <person name="Bunk B."/>
            <person name="Haeckl F.J.F.P.J."/>
            <person name="Gunesch A.P."/>
            <person name="Birkelbach J."/>
            <person name="Nuebel U."/>
            <person name="Pietschmann T."/>
            <person name="Bach T."/>
            <person name="Mueller R."/>
        </authorList>
    </citation>
    <scope>NUCLEOTIDE SEQUENCE [LARGE SCALE GENOMIC DNA]</scope>
    <source>
        <strain evidence="1 2">MSr12523</strain>
    </source>
</reference>
<proteinExistence type="predicted"/>
<dbReference type="Proteomes" id="UP001379533">
    <property type="component" value="Chromosome"/>
</dbReference>
<gene>
    <name evidence="1" type="ORF">LZC95_39990</name>
</gene>